<dbReference type="InterPro" id="IPR001680">
    <property type="entry name" value="WD40_rpt"/>
</dbReference>
<dbReference type="PANTHER" id="PTHR45290:SF1">
    <property type="entry name" value="OS03G0300300 PROTEIN"/>
    <property type="match status" value="1"/>
</dbReference>
<dbReference type="InterPro" id="IPR012334">
    <property type="entry name" value="Pectin_lyas_fold"/>
</dbReference>
<feature type="signal peptide" evidence="7">
    <location>
        <begin position="1"/>
        <end position="21"/>
    </location>
</feature>
<sequence length="1087" mass="118648">MKMPVALLLLLALCNAIKVYGGESNLRCDQKLTLDPRPHSVSILEFGAVGDGKTLNTIAFQNAIFYLKSFADKGGAQLYVPPGKWLTGSFNLTSHLTLFLEKGAVILGSQDPTHWEVVEPLPSYGRGIELPGRRYRSLVNGYMLQDVVITGDNGTIDGQGSVWWDWYSSHSLNYSRPHLVEFVSSEHVLVSNITLVNAPAYNIHPVYCSNVHIHNISVYAPPESPYTAGIVPDSSDSVCIEDCSISMGHDAIALKSGWDEYGIAYGIPTTDVHIRRVQLQSSSGSSLAFGSEMSGGISDVLVEHVQLYDSLSGIEFKTARGRGGYIKEIIISDVDLLNIHTAFSAIGDYGFHPDDKFDPDALPVVEKITLQNIVGSNITIAGNFTGIQESPFTSICLSNISLSINPASSTSWLCSYVSGFSDKKPNVKEKHKLQIALSRDRHLSLSFALSSLHRPASRKRQLPSSLSPFPSFWRLSYRLLQVMGSSNIRDILTAFSPSLDYFAISSGDGRIKIWDTLKGQIQTEFADIASSEATNIYAKAERGHLSVDYKCMKWLSFDKKKKRKLGSSLLVLGTGGGDVLALDVSAGQLKWRVIDCHPGGVSAIAFSTNGSCIYSGGADGMVCKIDSLTGNLLEKFRASTKSISCMAVSSDGNMLVTAAAQLKTFDCSNHKKIQKFSGHPGSVRCMIFTEDGKFILSSAVGERYIAVWRTDGGKKQSASCVLAMEHPAVFVDSICVNNGDIYVFAISETGVCYFWYGQDVEKLREAKSTKVSLSLEDSFSKMHKASLPAIFAAKLQGVVKPASVHAFLAHGLLVKPSFQKIVVHYGEDMMLSSSPNGVLLPMSQSLKKSKKGSDAQNRVIALDRAHAEEALLPIPKIFDLDKEKERHRSLSVDGKGTSDMMQVESDSKVCMEDKLRSEGILDDLTSNSSLDSMILDGINLEADLPPKKMRAAVSAMVPSEVPKLLENLVGLWQSRSSSGKYVLPWIYTILLTHGHLAMSESLNQMLNSLLKNTRSRGSALPSLLQLSGRLQLVTAQIDKAAQNKSQLSASDHQMDESEDEDEDEDDVEDVLYGEEDDESQISSDDDN</sequence>
<dbReference type="SUPFAM" id="SSF51126">
    <property type="entry name" value="Pectin lyase-like"/>
    <property type="match status" value="1"/>
</dbReference>
<dbReference type="InterPro" id="IPR036322">
    <property type="entry name" value="WD40_repeat_dom_sf"/>
</dbReference>
<feature type="compositionally biased region" description="Polar residues" evidence="6">
    <location>
        <begin position="1042"/>
        <end position="1051"/>
    </location>
</feature>
<dbReference type="AlphaFoldDB" id="A0A1R3G667"/>
<accession>A0A1R3G667</accession>
<proteinExistence type="inferred from homology"/>
<dbReference type="Gene3D" id="2.130.10.10">
    <property type="entry name" value="YVTN repeat-like/Quinoprotein amine dehydrogenase"/>
    <property type="match status" value="1"/>
</dbReference>
<keyword evidence="7" id="KW-0732">Signal</keyword>
<dbReference type="PROSITE" id="PS50082">
    <property type="entry name" value="WD_REPEATS_2"/>
    <property type="match status" value="1"/>
</dbReference>
<dbReference type="Pfam" id="PF00400">
    <property type="entry name" value="WD40"/>
    <property type="match status" value="4"/>
</dbReference>
<feature type="chain" id="PRO_5013317547" evidence="7">
    <location>
        <begin position="22"/>
        <end position="1087"/>
    </location>
</feature>
<dbReference type="InterPro" id="IPR000743">
    <property type="entry name" value="Glyco_hydro_28"/>
</dbReference>
<keyword evidence="10" id="KW-1185">Reference proteome</keyword>
<dbReference type="InterPro" id="IPR007148">
    <property type="entry name" value="SSU_processome_Utp12"/>
</dbReference>
<evidence type="ECO:0000256" key="5">
    <source>
        <dbReference type="RuleBase" id="RU361169"/>
    </source>
</evidence>
<keyword evidence="2 5" id="KW-0378">Hydrolase</keyword>
<dbReference type="SMART" id="SM00320">
    <property type="entry name" value="WD40"/>
    <property type="match status" value="5"/>
</dbReference>
<evidence type="ECO:0000256" key="6">
    <source>
        <dbReference type="SAM" id="MobiDB-lite"/>
    </source>
</evidence>
<protein>
    <submittedName>
        <fullName evidence="9">Glycoside hydrolase, family 28</fullName>
    </submittedName>
</protein>
<dbReference type="EMBL" id="AWWV01015161">
    <property type="protein sequence ID" value="OMO53585.1"/>
    <property type="molecule type" value="Genomic_DNA"/>
</dbReference>
<dbReference type="InterPro" id="IPR015943">
    <property type="entry name" value="WD40/YVTN_repeat-like_dom_sf"/>
</dbReference>
<feature type="repeat" description="WD" evidence="4">
    <location>
        <begin position="494"/>
        <end position="524"/>
    </location>
</feature>
<dbReference type="Pfam" id="PF04003">
    <property type="entry name" value="Utp12"/>
    <property type="match status" value="1"/>
</dbReference>
<gene>
    <name evidence="9" type="ORF">CCACVL1_28524</name>
</gene>
<dbReference type="OrthoDB" id="30195at2759"/>
<comment type="caution">
    <text evidence="9">The sequence shown here is derived from an EMBL/GenBank/DDBJ whole genome shotgun (WGS) entry which is preliminary data.</text>
</comment>
<evidence type="ECO:0000259" key="8">
    <source>
        <dbReference type="Pfam" id="PF04003"/>
    </source>
</evidence>
<reference evidence="9 10" key="1">
    <citation type="submission" date="2013-09" db="EMBL/GenBank/DDBJ databases">
        <title>Corchorus capsularis genome sequencing.</title>
        <authorList>
            <person name="Alam M."/>
            <person name="Haque M.S."/>
            <person name="Islam M.S."/>
            <person name="Emdad E.M."/>
            <person name="Islam M.M."/>
            <person name="Ahmed B."/>
            <person name="Halim A."/>
            <person name="Hossen Q.M.M."/>
            <person name="Hossain M.Z."/>
            <person name="Ahmed R."/>
            <person name="Khan M.M."/>
            <person name="Islam R."/>
            <person name="Rashid M.M."/>
            <person name="Khan S.A."/>
            <person name="Rahman M.S."/>
            <person name="Alam M."/>
        </authorList>
    </citation>
    <scope>NUCLEOTIDE SEQUENCE [LARGE SCALE GENOMIC DNA]</scope>
    <source>
        <strain evidence="10">cv. CVL-1</strain>
        <tissue evidence="9">Whole seedling</tissue>
    </source>
</reference>
<feature type="region of interest" description="Disordered" evidence="6">
    <location>
        <begin position="1042"/>
        <end position="1087"/>
    </location>
</feature>
<evidence type="ECO:0000313" key="9">
    <source>
        <dbReference type="EMBL" id="OMO53585.1"/>
    </source>
</evidence>
<name>A0A1R3G667_COCAP</name>
<keyword evidence="4" id="KW-0853">WD repeat</keyword>
<evidence type="ECO:0000256" key="1">
    <source>
        <dbReference type="ARBA" id="ARBA00008834"/>
    </source>
</evidence>
<organism evidence="9 10">
    <name type="scientific">Corchorus capsularis</name>
    <name type="common">Jute</name>
    <dbReference type="NCBI Taxonomy" id="210143"/>
    <lineage>
        <taxon>Eukaryota</taxon>
        <taxon>Viridiplantae</taxon>
        <taxon>Streptophyta</taxon>
        <taxon>Embryophyta</taxon>
        <taxon>Tracheophyta</taxon>
        <taxon>Spermatophyta</taxon>
        <taxon>Magnoliopsida</taxon>
        <taxon>eudicotyledons</taxon>
        <taxon>Gunneridae</taxon>
        <taxon>Pentapetalae</taxon>
        <taxon>rosids</taxon>
        <taxon>malvids</taxon>
        <taxon>Malvales</taxon>
        <taxon>Malvaceae</taxon>
        <taxon>Grewioideae</taxon>
        <taxon>Apeibeae</taxon>
        <taxon>Corchorus</taxon>
    </lineage>
</organism>
<dbReference type="Pfam" id="PF00295">
    <property type="entry name" value="Glyco_hydro_28"/>
    <property type="match status" value="1"/>
</dbReference>
<dbReference type="SUPFAM" id="SSF50978">
    <property type="entry name" value="WD40 repeat-like"/>
    <property type="match status" value="1"/>
</dbReference>
<dbReference type="STRING" id="210143.A0A1R3G667"/>
<keyword evidence="3 5" id="KW-0326">Glycosidase</keyword>
<dbReference type="InterPro" id="IPR011050">
    <property type="entry name" value="Pectin_lyase_fold/virulence"/>
</dbReference>
<feature type="compositionally biased region" description="Acidic residues" evidence="6">
    <location>
        <begin position="1056"/>
        <end position="1087"/>
    </location>
</feature>
<comment type="similarity">
    <text evidence="1 5">Belongs to the glycosyl hydrolase 28 family.</text>
</comment>
<evidence type="ECO:0000256" key="3">
    <source>
        <dbReference type="ARBA" id="ARBA00023295"/>
    </source>
</evidence>
<dbReference type="GO" id="GO:0004650">
    <property type="term" value="F:polygalacturonase activity"/>
    <property type="evidence" value="ECO:0007669"/>
    <property type="project" value="InterPro"/>
</dbReference>
<evidence type="ECO:0000256" key="4">
    <source>
        <dbReference type="PROSITE-ProRule" id="PRU00221"/>
    </source>
</evidence>
<evidence type="ECO:0000256" key="2">
    <source>
        <dbReference type="ARBA" id="ARBA00022801"/>
    </source>
</evidence>
<evidence type="ECO:0000256" key="7">
    <source>
        <dbReference type="SAM" id="SignalP"/>
    </source>
</evidence>
<dbReference type="PANTHER" id="PTHR45290">
    <property type="entry name" value="OS03G0300300 PROTEIN"/>
    <property type="match status" value="1"/>
</dbReference>
<feature type="domain" description="Small-subunit processome Utp12" evidence="8">
    <location>
        <begin position="945"/>
        <end position="1034"/>
    </location>
</feature>
<dbReference type="Proteomes" id="UP000188268">
    <property type="component" value="Unassembled WGS sequence"/>
</dbReference>
<dbReference type="Gene3D" id="2.160.20.10">
    <property type="entry name" value="Single-stranded right-handed beta-helix, Pectin lyase-like"/>
    <property type="match status" value="1"/>
</dbReference>
<dbReference type="GO" id="GO:0005975">
    <property type="term" value="P:carbohydrate metabolic process"/>
    <property type="evidence" value="ECO:0007669"/>
    <property type="project" value="InterPro"/>
</dbReference>
<dbReference type="Gramene" id="OMO53585">
    <property type="protein sequence ID" value="OMO53585"/>
    <property type="gene ID" value="CCACVL1_28524"/>
</dbReference>
<evidence type="ECO:0000313" key="10">
    <source>
        <dbReference type="Proteomes" id="UP000188268"/>
    </source>
</evidence>